<dbReference type="PANTHER" id="PTHR46487:SF1">
    <property type="entry name" value="DNA REPAIR PROTEIN XRCC3"/>
    <property type="match status" value="1"/>
</dbReference>
<dbReference type="GO" id="GO:0045003">
    <property type="term" value="P:double-strand break repair via synthesis-dependent strand annealing"/>
    <property type="evidence" value="ECO:0007669"/>
    <property type="project" value="TreeGrafter"/>
</dbReference>
<dbReference type="SUPFAM" id="SSF52540">
    <property type="entry name" value="P-loop containing nucleoside triphosphate hydrolases"/>
    <property type="match status" value="1"/>
</dbReference>
<name>A0A1S3VGF9_VIGRR</name>
<evidence type="ECO:0000313" key="3">
    <source>
        <dbReference type="Proteomes" id="UP000087766"/>
    </source>
</evidence>
<feature type="region of interest" description="Disordered" evidence="1">
    <location>
        <begin position="152"/>
        <end position="171"/>
    </location>
</feature>
<dbReference type="PROSITE" id="PS50162">
    <property type="entry name" value="RECA_2"/>
    <property type="match status" value="1"/>
</dbReference>
<feature type="compositionally biased region" description="Low complexity" evidence="1">
    <location>
        <begin position="152"/>
        <end position="162"/>
    </location>
</feature>
<dbReference type="OrthoDB" id="1861185at2759"/>
<sequence>MRPENLLLLRHCSEKCNVGCPVLDRCLNGGVPCHSITEFVGESGSGKAQLCLQFALSAQLPSSHGGLSTSSIFIHTEFHFSFRHLHQLSGAFRTSPPDLPDPYDSVFVRVVHSADELLHLIPTIETLCTLDLGGGRCESSLSIPSRLSSASISRTSDRTSSAGCRCSSESL</sequence>
<dbReference type="GO" id="GO:0000400">
    <property type="term" value="F:four-way junction DNA binding"/>
    <property type="evidence" value="ECO:0007669"/>
    <property type="project" value="TreeGrafter"/>
</dbReference>
<dbReference type="GeneID" id="106774933"/>
<dbReference type="GO" id="GO:0033065">
    <property type="term" value="C:Rad51C-XRCC3 complex"/>
    <property type="evidence" value="ECO:0007669"/>
    <property type="project" value="TreeGrafter"/>
</dbReference>
<dbReference type="AlphaFoldDB" id="A0A1S3VGF9"/>
<reference evidence="4" key="2">
    <citation type="submission" date="2025-08" db="UniProtKB">
        <authorList>
            <consortium name="RefSeq"/>
        </authorList>
    </citation>
    <scope>IDENTIFICATION</scope>
    <source>
        <tissue evidence="4">Leaf</tissue>
    </source>
</reference>
<gene>
    <name evidence="4" type="primary">LOC106774933</name>
</gene>
<dbReference type="GO" id="GO:0071140">
    <property type="term" value="P:resolution of mitotic recombination intermediates"/>
    <property type="evidence" value="ECO:0007669"/>
    <property type="project" value="TreeGrafter"/>
</dbReference>
<dbReference type="Gene3D" id="3.40.50.300">
    <property type="entry name" value="P-loop containing nucleotide triphosphate hydrolases"/>
    <property type="match status" value="1"/>
</dbReference>
<keyword evidence="3" id="KW-1185">Reference proteome</keyword>
<dbReference type="GO" id="GO:0005524">
    <property type="term" value="F:ATP binding"/>
    <property type="evidence" value="ECO:0007669"/>
    <property type="project" value="InterPro"/>
</dbReference>
<dbReference type="InterPro" id="IPR013632">
    <property type="entry name" value="Rad51_C"/>
</dbReference>
<dbReference type="STRING" id="3916.A0A1S3VGF9"/>
<accession>A0A1S3VGF9</accession>
<dbReference type="KEGG" id="vra:106774933"/>
<dbReference type="Pfam" id="PF08423">
    <property type="entry name" value="Rad51"/>
    <property type="match status" value="1"/>
</dbReference>
<dbReference type="Proteomes" id="UP000087766">
    <property type="component" value="Chromosome 10"/>
</dbReference>
<dbReference type="InterPro" id="IPR027417">
    <property type="entry name" value="P-loop_NTPase"/>
</dbReference>
<dbReference type="SMR" id="A0A1S3VGF9"/>
<proteinExistence type="predicted"/>
<reference evidence="3" key="1">
    <citation type="journal article" date="2014" name="Nat. Commun.">
        <title>Genome sequence of mungbean and insights into evolution within Vigna species.</title>
        <authorList>
            <person name="Kang Y.J."/>
            <person name="Kim S.K."/>
            <person name="Kim M.Y."/>
            <person name="Lestari P."/>
            <person name="Kim K.H."/>
            <person name="Ha B.K."/>
            <person name="Jun T.H."/>
            <person name="Hwang W.J."/>
            <person name="Lee T."/>
            <person name="Lee J."/>
            <person name="Shim S."/>
            <person name="Yoon M.Y."/>
            <person name="Jang Y.E."/>
            <person name="Han K.S."/>
            <person name="Taeprayoon P."/>
            <person name="Yoon N."/>
            <person name="Somta P."/>
            <person name="Tanya P."/>
            <person name="Kim K.S."/>
            <person name="Gwag J.G."/>
            <person name="Moon J.K."/>
            <person name="Lee Y.H."/>
            <person name="Park B.S."/>
            <person name="Bombarely A."/>
            <person name="Doyle J.J."/>
            <person name="Jackson S.A."/>
            <person name="Schafleitner R."/>
            <person name="Srinives P."/>
            <person name="Varshney R.K."/>
            <person name="Lee S.H."/>
        </authorList>
    </citation>
    <scope>NUCLEOTIDE SEQUENCE [LARGE SCALE GENOMIC DNA]</scope>
    <source>
        <strain evidence="3">cv. VC1973A</strain>
    </source>
</reference>
<protein>
    <submittedName>
        <fullName evidence="4">DNA repair protein XRCC3 homolog</fullName>
    </submittedName>
</protein>
<dbReference type="PANTHER" id="PTHR46487">
    <property type="entry name" value="DNA REPAIR PROTEIN XRCC3"/>
    <property type="match status" value="1"/>
</dbReference>
<dbReference type="InterPro" id="IPR020588">
    <property type="entry name" value="RecA_ATP-bd"/>
</dbReference>
<evidence type="ECO:0000256" key="1">
    <source>
        <dbReference type="SAM" id="MobiDB-lite"/>
    </source>
</evidence>
<evidence type="ECO:0000313" key="4">
    <source>
        <dbReference type="RefSeq" id="XP_014517446.1"/>
    </source>
</evidence>
<evidence type="ECO:0000259" key="2">
    <source>
        <dbReference type="PROSITE" id="PS50162"/>
    </source>
</evidence>
<dbReference type="GO" id="GO:0090656">
    <property type="term" value="P:t-circle formation"/>
    <property type="evidence" value="ECO:0007669"/>
    <property type="project" value="TreeGrafter"/>
</dbReference>
<dbReference type="Gramene" id="Vradi10g09660.1">
    <property type="protein sequence ID" value="Vradi10g09660.1"/>
    <property type="gene ID" value="Vradi10g09660"/>
</dbReference>
<dbReference type="RefSeq" id="XP_014517446.1">
    <property type="nucleotide sequence ID" value="XM_014661960.1"/>
</dbReference>
<dbReference type="GO" id="GO:0140664">
    <property type="term" value="F:ATP-dependent DNA damage sensor activity"/>
    <property type="evidence" value="ECO:0007669"/>
    <property type="project" value="InterPro"/>
</dbReference>
<dbReference type="GO" id="GO:0000722">
    <property type="term" value="P:telomere maintenance via recombination"/>
    <property type="evidence" value="ECO:0007669"/>
    <property type="project" value="TreeGrafter"/>
</dbReference>
<dbReference type="GO" id="GO:0005657">
    <property type="term" value="C:replication fork"/>
    <property type="evidence" value="ECO:0007669"/>
    <property type="project" value="TreeGrafter"/>
</dbReference>
<organism evidence="3 4">
    <name type="scientific">Vigna radiata var. radiata</name>
    <name type="common">Mung bean</name>
    <name type="synonym">Phaseolus aureus</name>
    <dbReference type="NCBI Taxonomy" id="3916"/>
    <lineage>
        <taxon>Eukaryota</taxon>
        <taxon>Viridiplantae</taxon>
        <taxon>Streptophyta</taxon>
        <taxon>Embryophyta</taxon>
        <taxon>Tracheophyta</taxon>
        <taxon>Spermatophyta</taxon>
        <taxon>Magnoliopsida</taxon>
        <taxon>eudicotyledons</taxon>
        <taxon>Gunneridae</taxon>
        <taxon>Pentapetalae</taxon>
        <taxon>rosids</taxon>
        <taxon>fabids</taxon>
        <taxon>Fabales</taxon>
        <taxon>Fabaceae</taxon>
        <taxon>Papilionoideae</taxon>
        <taxon>50 kb inversion clade</taxon>
        <taxon>NPAAA clade</taxon>
        <taxon>indigoferoid/millettioid clade</taxon>
        <taxon>Phaseoleae</taxon>
        <taxon>Vigna</taxon>
    </lineage>
</organism>
<feature type="domain" description="RecA family profile 1" evidence="2">
    <location>
        <begin position="12"/>
        <end position="171"/>
    </location>
</feature>